<dbReference type="InterPro" id="IPR024507">
    <property type="entry name" value="AtzH-like"/>
</dbReference>
<comment type="caution">
    <text evidence="1">The sequence shown here is derived from an EMBL/GenBank/DDBJ whole genome shotgun (WGS) entry which is preliminary data.</text>
</comment>
<proteinExistence type="predicted"/>
<gene>
    <name evidence="1" type="primary">hpxZ</name>
    <name evidence="1" type="ORF">GCM10025770_28560</name>
</gene>
<keyword evidence="2" id="KW-1185">Reference proteome</keyword>
<organism evidence="1 2">
    <name type="scientific">Viridibacterium curvum</name>
    <dbReference type="NCBI Taxonomy" id="1101404"/>
    <lineage>
        <taxon>Bacteria</taxon>
        <taxon>Pseudomonadati</taxon>
        <taxon>Pseudomonadota</taxon>
        <taxon>Betaproteobacteria</taxon>
        <taxon>Rhodocyclales</taxon>
        <taxon>Rhodocyclaceae</taxon>
        <taxon>Viridibacterium</taxon>
    </lineage>
</organism>
<dbReference type="InterPro" id="IPR032710">
    <property type="entry name" value="NTF2-like_dom_sf"/>
</dbReference>
<dbReference type="Pfam" id="PF11533">
    <property type="entry name" value="AtzH-like"/>
    <property type="match status" value="1"/>
</dbReference>
<evidence type="ECO:0000313" key="1">
    <source>
        <dbReference type="EMBL" id="GAA5168503.1"/>
    </source>
</evidence>
<protein>
    <submittedName>
        <fullName evidence="1">Oxalurate catabolism protein HpxZ</fullName>
    </submittedName>
</protein>
<accession>A0ABP9QW91</accession>
<dbReference type="EMBL" id="BAABLD010000010">
    <property type="protein sequence ID" value="GAA5168503.1"/>
    <property type="molecule type" value="Genomic_DNA"/>
</dbReference>
<dbReference type="SUPFAM" id="SSF54427">
    <property type="entry name" value="NTF2-like"/>
    <property type="match status" value="1"/>
</dbReference>
<dbReference type="Gene3D" id="3.10.450.50">
    <property type="match status" value="1"/>
</dbReference>
<evidence type="ECO:0000313" key="2">
    <source>
        <dbReference type="Proteomes" id="UP001500547"/>
    </source>
</evidence>
<sequence length="132" mass="14754">MGRQGQGDGVDNPVARAGLLAASDRYEAALLANDTATLDALFWHDARVMRIAAKDELRGIDRIRAFRANRSLNELAREYLSRDVVSFSDDAGVVNIVFRRQLDGQIGRQSQTWVRLAGEWRIVSAHISFRSP</sequence>
<reference evidence="2" key="1">
    <citation type="journal article" date="2019" name="Int. J. Syst. Evol. Microbiol.">
        <title>The Global Catalogue of Microorganisms (GCM) 10K type strain sequencing project: providing services to taxonomists for standard genome sequencing and annotation.</title>
        <authorList>
            <consortium name="The Broad Institute Genomics Platform"/>
            <consortium name="The Broad Institute Genome Sequencing Center for Infectious Disease"/>
            <person name="Wu L."/>
            <person name="Ma J."/>
        </authorList>
    </citation>
    <scope>NUCLEOTIDE SEQUENCE [LARGE SCALE GENOMIC DNA]</scope>
    <source>
        <strain evidence="2">JCM 18715</strain>
    </source>
</reference>
<name>A0ABP9QW91_9RHOO</name>
<dbReference type="Proteomes" id="UP001500547">
    <property type="component" value="Unassembled WGS sequence"/>
</dbReference>